<sequence>MPGLNCTIKSCRRRPKTDIGISFHTVPVNRGRKKEWDDAVGFTIPPHGRVRSDHFRASDYMQFGSLKSSLRHRLRITAVPSIGLDNSGGTRACVATMHLQGSDEAAPFILSRDVGVYSENPHVKTSPQMEKVGFMQCLGELHSKDLKVSTVTTDRHPGIRKYIREKEPGIKHELDSWHVVKG</sequence>
<organism evidence="1 2">
    <name type="scientific">Dermacentor silvarum</name>
    <name type="common">Tick</name>
    <dbReference type="NCBI Taxonomy" id="543639"/>
    <lineage>
        <taxon>Eukaryota</taxon>
        <taxon>Metazoa</taxon>
        <taxon>Ecdysozoa</taxon>
        <taxon>Arthropoda</taxon>
        <taxon>Chelicerata</taxon>
        <taxon>Arachnida</taxon>
        <taxon>Acari</taxon>
        <taxon>Parasitiformes</taxon>
        <taxon>Ixodida</taxon>
        <taxon>Ixodoidea</taxon>
        <taxon>Ixodidae</taxon>
        <taxon>Rhipicephalinae</taxon>
        <taxon>Dermacentor</taxon>
    </lineage>
</organism>
<comment type="caution">
    <text evidence="1">The sequence shown here is derived from an EMBL/GenBank/DDBJ whole genome shotgun (WGS) entry which is preliminary data.</text>
</comment>
<accession>A0ACB8DXV3</accession>
<reference evidence="1" key="1">
    <citation type="submission" date="2020-05" db="EMBL/GenBank/DDBJ databases">
        <title>Large-scale comparative analyses of tick genomes elucidate their genetic diversity and vector capacities.</title>
        <authorList>
            <person name="Jia N."/>
            <person name="Wang J."/>
            <person name="Shi W."/>
            <person name="Du L."/>
            <person name="Sun Y."/>
            <person name="Zhan W."/>
            <person name="Jiang J."/>
            <person name="Wang Q."/>
            <person name="Zhang B."/>
            <person name="Ji P."/>
            <person name="Sakyi L.B."/>
            <person name="Cui X."/>
            <person name="Yuan T."/>
            <person name="Jiang B."/>
            <person name="Yang W."/>
            <person name="Lam T.T.-Y."/>
            <person name="Chang Q."/>
            <person name="Ding S."/>
            <person name="Wang X."/>
            <person name="Zhu J."/>
            <person name="Ruan X."/>
            <person name="Zhao L."/>
            <person name="Wei J."/>
            <person name="Que T."/>
            <person name="Du C."/>
            <person name="Cheng J."/>
            <person name="Dai P."/>
            <person name="Han X."/>
            <person name="Huang E."/>
            <person name="Gao Y."/>
            <person name="Liu J."/>
            <person name="Shao H."/>
            <person name="Ye R."/>
            <person name="Li L."/>
            <person name="Wei W."/>
            <person name="Wang X."/>
            <person name="Wang C."/>
            <person name="Yang T."/>
            <person name="Huo Q."/>
            <person name="Li W."/>
            <person name="Guo W."/>
            <person name="Chen H."/>
            <person name="Zhou L."/>
            <person name="Ni X."/>
            <person name="Tian J."/>
            <person name="Zhou Y."/>
            <person name="Sheng Y."/>
            <person name="Liu T."/>
            <person name="Pan Y."/>
            <person name="Xia L."/>
            <person name="Li J."/>
            <person name="Zhao F."/>
            <person name="Cao W."/>
        </authorList>
    </citation>
    <scope>NUCLEOTIDE SEQUENCE</scope>
    <source>
        <strain evidence="1">Dsil-2018</strain>
    </source>
</reference>
<gene>
    <name evidence="1" type="ORF">HPB49_008228</name>
</gene>
<dbReference type="EMBL" id="CM023470">
    <property type="protein sequence ID" value="KAH7979108.1"/>
    <property type="molecule type" value="Genomic_DNA"/>
</dbReference>
<protein>
    <submittedName>
        <fullName evidence="1">Uncharacterized protein</fullName>
    </submittedName>
</protein>
<evidence type="ECO:0000313" key="1">
    <source>
        <dbReference type="EMBL" id="KAH7979108.1"/>
    </source>
</evidence>
<dbReference type="Proteomes" id="UP000821865">
    <property type="component" value="Chromosome 1"/>
</dbReference>
<name>A0ACB8DXV3_DERSI</name>
<evidence type="ECO:0000313" key="2">
    <source>
        <dbReference type="Proteomes" id="UP000821865"/>
    </source>
</evidence>
<proteinExistence type="predicted"/>
<keyword evidence="2" id="KW-1185">Reference proteome</keyword>